<dbReference type="GO" id="GO:0008270">
    <property type="term" value="F:zinc ion binding"/>
    <property type="evidence" value="ECO:0007669"/>
    <property type="project" value="UniProtKB-KW"/>
</dbReference>
<dbReference type="PANTHER" id="PTHR35744">
    <property type="entry name" value="C2H2-TYPE DOMAIN-CONTAINING PROTEIN"/>
    <property type="match status" value="1"/>
</dbReference>
<dbReference type="PANTHER" id="PTHR35744:SF4">
    <property type="entry name" value="OS04G0464600 PROTEIN"/>
    <property type="match status" value="1"/>
</dbReference>
<feature type="domain" description="C2H2-type" evidence="2">
    <location>
        <begin position="128"/>
        <end position="156"/>
    </location>
</feature>
<evidence type="ECO:0000256" key="1">
    <source>
        <dbReference type="PROSITE-ProRule" id="PRU00042"/>
    </source>
</evidence>
<dbReference type="Proteomes" id="UP000290289">
    <property type="component" value="Chromosome 9"/>
</dbReference>
<reference evidence="3 4" key="1">
    <citation type="submission" date="2018-10" db="EMBL/GenBank/DDBJ databases">
        <title>A high-quality apple genome assembly.</title>
        <authorList>
            <person name="Hu J."/>
        </authorList>
    </citation>
    <scope>NUCLEOTIDE SEQUENCE [LARGE SCALE GENOMIC DNA]</scope>
    <source>
        <strain evidence="4">cv. HFTH1</strain>
        <tissue evidence="3">Young leaf</tissue>
    </source>
</reference>
<keyword evidence="1" id="KW-0479">Metal-binding</keyword>
<keyword evidence="1" id="KW-0862">Zinc</keyword>
<dbReference type="InterPro" id="IPR013087">
    <property type="entry name" value="Znf_C2H2_type"/>
</dbReference>
<dbReference type="PROSITE" id="PS00028">
    <property type="entry name" value="ZINC_FINGER_C2H2_1"/>
    <property type="match status" value="1"/>
</dbReference>
<organism evidence="3 4">
    <name type="scientific">Malus domestica</name>
    <name type="common">Apple</name>
    <name type="synonym">Pyrus malus</name>
    <dbReference type="NCBI Taxonomy" id="3750"/>
    <lineage>
        <taxon>Eukaryota</taxon>
        <taxon>Viridiplantae</taxon>
        <taxon>Streptophyta</taxon>
        <taxon>Embryophyta</taxon>
        <taxon>Tracheophyta</taxon>
        <taxon>Spermatophyta</taxon>
        <taxon>Magnoliopsida</taxon>
        <taxon>eudicotyledons</taxon>
        <taxon>Gunneridae</taxon>
        <taxon>Pentapetalae</taxon>
        <taxon>rosids</taxon>
        <taxon>fabids</taxon>
        <taxon>Rosales</taxon>
        <taxon>Rosaceae</taxon>
        <taxon>Amygdaloideae</taxon>
        <taxon>Maleae</taxon>
        <taxon>Malus</taxon>
    </lineage>
</organism>
<sequence length="402" mass="46028">MLAHLKFRHILCTVQSSRPETLTPFTHFIRYCHFQSTTGFNSSNPSSCLAPKKISENSVAIFWDLDTRPPKSVSPYKAAVKLKTAASSFGIVRHMIAYANRNALNYVPQVIWERKERNRVVIRDGESNICPVCGRRFYTNEKLMNHFKQIHETEHVKRLNQIESARGSRRVKLVGKYSMKMEKYKKAARDVLTTKVGRGLADEVEQAGFWIRSVLDKPQGVKVALRNHIVDMMDHRRVDCLMLVSDDSHFVDVVMEAKLRCLKTVVVGDFGDGALKRAADSGFSWNEILIGKAEKEAVSVVGKWKDRDVLKRLEWTYKPDGDQSLHKWNDEVYGESERLEWTDKSDGDQSLHKWNDEVYGESEDDDIEGFVGEANHNLGKDDACNWWELDSDSEAISLQSSR</sequence>
<protein>
    <recommendedName>
        <fullName evidence="2">C2H2-type domain-containing protein</fullName>
    </recommendedName>
</protein>
<name>A0A498JA84_MALDO</name>
<keyword evidence="4" id="KW-1185">Reference proteome</keyword>
<dbReference type="GO" id="GO:0004540">
    <property type="term" value="F:RNA nuclease activity"/>
    <property type="evidence" value="ECO:0007669"/>
    <property type="project" value="InterPro"/>
</dbReference>
<comment type="caution">
    <text evidence="3">The sequence shown here is derived from an EMBL/GenBank/DDBJ whole genome shotgun (WGS) entry which is preliminary data.</text>
</comment>
<dbReference type="Pfam" id="PF01936">
    <property type="entry name" value="NYN"/>
    <property type="match status" value="1"/>
</dbReference>
<dbReference type="PROSITE" id="PS50157">
    <property type="entry name" value="ZINC_FINGER_C2H2_2"/>
    <property type="match status" value="1"/>
</dbReference>
<dbReference type="InterPro" id="IPR021139">
    <property type="entry name" value="NYN"/>
</dbReference>
<evidence type="ECO:0000313" key="4">
    <source>
        <dbReference type="Proteomes" id="UP000290289"/>
    </source>
</evidence>
<evidence type="ECO:0000259" key="2">
    <source>
        <dbReference type="PROSITE" id="PS50157"/>
    </source>
</evidence>
<gene>
    <name evidence="3" type="ORF">DVH24_035486</name>
</gene>
<dbReference type="AlphaFoldDB" id="A0A498JA84"/>
<keyword evidence="1" id="KW-0863">Zinc-finger</keyword>
<accession>A0A498JA84</accession>
<proteinExistence type="predicted"/>
<dbReference type="EMBL" id="RDQH01000335">
    <property type="protein sequence ID" value="RXH90722.1"/>
    <property type="molecule type" value="Genomic_DNA"/>
</dbReference>
<evidence type="ECO:0000313" key="3">
    <source>
        <dbReference type="EMBL" id="RXH90722.1"/>
    </source>
</evidence>